<evidence type="ECO:0000256" key="1">
    <source>
        <dbReference type="SAM" id="MobiDB-lite"/>
    </source>
</evidence>
<keyword evidence="3" id="KW-1185">Reference proteome</keyword>
<feature type="compositionally biased region" description="Acidic residues" evidence="1">
    <location>
        <begin position="15"/>
        <end position="27"/>
    </location>
</feature>
<sequence>MQGVPNVLPPMPNNEPDDTDIQAEDPGEVLPPDDPGDEVLPPDDPGDAVELPVDVPAGLSKSAVYARCGRAVRSTKSLN</sequence>
<gene>
    <name evidence="2" type="ORF">NP493_18g05025</name>
</gene>
<reference evidence="2" key="1">
    <citation type="journal article" date="2023" name="Mol. Biol. Evol.">
        <title>Third-Generation Sequencing Reveals the Adaptive Role of the Epigenome in Three Deep-Sea Polychaetes.</title>
        <authorList>
            <person name="Perez M."/>
            <person name="Aroh O."/>
            <person name="Sun Y."/>
            <person name="Lan Y."/>
            <person name="Juniper S.K."/>
            <person name="Young C.R."/>
            <person name="Angers B."/>
            <person name="Qian P.Y."/>
        </authorList>
    </citation>
    <scope>NUCLEOTIDE SEQUENCE</scope>
    <source>
        <strain evidence="2">R07B-5</strain>
    </source>
</reference>
<protein>
    <submittedName>
        <fullName evidence="2">Uncharacterized protein</fullName>
    </submittedName>
</protein>
<accession>A0AAD9UKT3</accession>
<dbReference type="EMBL" id="JAODUO010000018">
    <property type="protein sequence ID" value="KAK2193016.1"/>
    <property type="molecule type" value="Genomic_DNA"/>
</dbReference>
<dbReference type="AlphaFoldDB" id="A0AAD9UKT3"/>
<feature type="compositionally biased region" description="Acidic residues" evidence="1">
    <location>
        <begin position="34"/>
        <end position="47"/>
    </location>
</feature>
<feature type="region of interest" description="Disordered" evidence="1">
    <location>
        <begin position="1"/>
        <end position="51"/>
    </location>
</feature>
<organism evidence="2 3">
    <name type="scientific">Ridgeia piscesae</name>
    <name type="common">Tubeworm</name>
    <dbReference type="NCBI Taxonomy" id="27915"/>
    <lineage>
        <taxon>Eukaryota</taxon>
        <taxon>Metazoa</taxon>
        <taxon>Spiralia</taxon>
        <taxon>Lophotrochozoa</taxon>
        <taxon>Annelida</taxon>
        <taxon>Polychaeta</taxon>
        <taxon>Sedentaria</taxon>
        <taxon>Canalipalpata</taxon>
        <taxon>Sabellida</taxon>
        <taxon>Siboglinidae</taxon>
        <taxon>Ridgeia</taxon>
    </lineage>
</organism>
<evidence type="ECO:0000313" key="3">
    <source>
        <dbReference type="Proteomes" id="UP001209878"/>
    </source>
</evidence>
<dbReference type="Proteomes" id="UP001209878">
    <property type="component" value="Unassembled WGS sequence"/>
</dbReference>
<comment type="caution">
    <text evidence="2">The sequence shown here is derived from an EMBL/GenBank/DDBJ whole genome shotgun (WGS) entry which is preliminary data.</text>
</comment>
<name>A0AAD9UKT3_RIDPI</name>
<proteinExistence type="predicted"/>
<evidence type="ECO:0000313" key="2">
    <source>
        <dbReference type="EMBL" id="KAK2193016.1"/>
    </source>
</evidence>